<dbReference type="Gene3D" id="4.10.1080.10">
    <property type="entry name" value="TSP type-3 repeat"/>
    <property type="match status" value="3"/>
</dbReference>
<dbReference type="Proteomes" id="UP000255231">
    <property type="component" value="Unassembled WGS sequence"/>
</dbReference>
<gene>
    <name evidence="3" type="ORF">NCTC13560_03578</name>
</gene>
<dbReference type="GeneID" id="303675593"/>
<dbReference type="GO" id="GO:0005509">
    <property type="term" value="F:calcium ion binding"/>
    <property type="evidence" value="ECO:0007669"/>
    <property type="project" value="InterPro"/>
</dbReference>
<dbReference type="KEGG" id="cil:EG358_17995"/>
<organism evidence="3 4">
    <name type="scientific">Chryseobacterium indoltheticum</name>
    <dbReference type="NCBI Taxonomy" id="254"/>
    <lineage>
        <taxon>Bacteria</taxon>
        <taxon>Pseudomonadati</taxon>
        <taxon>Bacteroidota</taxon>
        <taxon>Flavobacteriia</taxon>
        <taxon>Flavobacteriales</taxon>
        <taxon>Weeksellaceae</taxon>
        <taxon>Chryseobacterium group</taxon>
        <taxon>Chryseobacterium</taxon>
    </lineage>
</organism>
<evidence type="ECO:0000256" key="1">
    <source>
        <dbReference type="SAM" id="MobiDB-lite"/>
    </source>
</evidence>
<evidence type="ECO:0000256" key="2">
    <source>
        <dbReference type="SAM" id="SignalP"/>
    </source>
</evidence>
<evidence type="ECO:0000313" key="3">
    <source>
        <dbReference type="EMBL" id="SUY53645.1"/>
    </source>
</evidence>
<dbReference type="InterPro" id="IPR028974">
    <property type="entry name" value="TSP_type-3_rpt"/>
</dbReference>
<feature type="region of interest" description="Disordered" evidence="1">
    <location>
        <begin position="806"/>
        <end position="833"/>
    </location>
</feature>
<feature type="chain" id="PRO_5016681705" description="Gliding motility-associated C-terminal domain" evidence="2">
    <location>
        <begin position="29"/>
        <end position="1916"/>
    </location>
</feature>
<feature type="signal peptide" evidence="2">
    <location>
        <begin position="1"/>
        <end position="28"/>
    </location>
</feature>
<dbReference type="EMBL" id="UFVS01000002">
    <property type="protein sequence ID" value="SUY53645.1"/>
    <property type="molecule type" value="Genomic_DNA"/>
</dbReference>
<proteinExistence type="predicted"/>
<dbReference type="RefSeq" id="WP_115596455.1">
    <property type="nucleotide sequence ID" value="NZ_CP033929.1"/>
</dbReference>
<dbReference type="InterPro" id="IPR018247">
    <property type="entry name" value="EF_Hand_1_Ca_BS"/>
</dbReference>
<keyword evidence="2" id="KW-0732">Signal</keyword>
<dbReference type="SUPFAM" id="SSF103647">
    <property type="entry name" value="TSP type-3 repeat"/>
    <property type="match status" value="5"/>
</dbReference>
<protein>
    <recommendedName>
        <fullName evidence="5">Gliding motility-associated C-terminal domain</fullName>
    </recommendedName>
</protein>
<sequence length="1916" mass="200739">MIKKTTLLKFLLRQIFLLSLLLSGIIYAQTGPNDDFDGDGIINSIDIDDDNDGVPDATESPNCYYTASEIAIPASVTTTVANSGTIANLYDNNPATLFNFTNGTTKVNLTVFEVTPIRPVVAAGLQIEMNFYGQTEFSNTAASLTMEGWNGTAWITLMPAFNPSTAPNTAQGFYQTFNFTQNQNTAYSKFRLQGLAGTIVGSQIREVKMLMPNNYIASLYPKTSCTDANIDGDNILPHFDLDSDGDGYSDALEAGATTNTASNYQFPDVDANNDGLVDAVDADNNGYVNYNSTYFEYALNKNISATADSDGDGIADDADLDDDNDGIPDTVECGSGIQTIAGGVKNLTETLPSGLNASNALYSQYGLIIRERSKVAPYNIVRDNFNIVSHSGDADNEYIFFADAVSYSFEYYNPFTNQKRLVDRIQVSAEPATDGSTLTLVCFDDAGTVIYTGTFPDGSTMSVDTTQTLNNSKIHRFIVSGSLNTTGFDQVFVQGMSVFAGSCDTDGDGVPNHLDLDSDGDGCSDLAESGVSPVTDVSTPASINNNVGSSYGIAANKLTGSQLNPSAADTNNDGLNDSIDSDVNGVPNYTSTYNLYATNLAINACTDTDDDGINDLTDIDDDNDGILDATESPSCFYTSGEAGTIEVVSTSLINDDGVNVDLPFMHDEATGNVTVSNNVITDGQPINGAVIYNIEYPTKVKLTSISHYGTTFGTSATAKIQGSNDKIIWDELMTAATAAIANPKVFTVNNNTANSYRYYRIVKVAGTTTSAITTFEITSIQNTAGYIPSANPKPINCTVDTDGDGIPNHQDLDSDGDGCPDARESGVSTNAGASASMSASGGAIYTGGIPSGTANAYVGNGTPAQYGTNGFFNGIETTVESGLYNGTYTYPFAISNAISLCADTDGDGINDFVDIDDDNDGVVDALESPSCFYTASEWNTGAKPFYGVTISSGLTTTTANFSQLIDGVSGTTAVAFSASPAQSNANANVYLFNFAQPVKLDALYLQFNTTTQFGGVTKIQGSNTNNGSDWVDLSASIGAGPATNITANGAVSVTTSIKYPVTLNTATAYKYIRITGGATASNMIAANASEVYFDFNNASYIASSYPKTTCASDTDGDGILNHLDLDSDGDGCSDAMEGGATSNLTANYKFTGSVGTNGLDNSLETADNGIVTYVSTYNMYAIKASIKACTDTDGDGIVDVIDIDDDNDGVLDVVESPSCAIVDRDDASNVLVWDFEQTLHTLPTTEYNAAQTQPYNVRTFGPGVVDVSGANVLKFTGATAANFDDAVANGDYMQYYFTTTSTYLSIDKISNYTIQAPLKEGVIISTDPSFATYTVLTTGATTVTGGNIVYNTMDTYSNYPLNLNTRYYVRFIYYGLTGTTASYVDAVGLSFNGISNAESCLNGLDIDNDGIPNHLDLDSDGDGCPDAVEAGTASQAGAGNTSAGTLVNTSGTQTGVANAIVGNNTPAAYGTNGFYSGIETNDTSSAAYTGIYSYNQYAIVSTLNLCTDTDGDGIIDLNDIDDDNDGIADAVESPACFYTAAEANTITNVTSPLNAAAGDPTANTEIATLHNGNTSDANPYNFVSQSVASGATIFTVTYPTPVTLSSLTVTQIASGMSTNASTFGKLYGSVDGVSYILLTSGNGIALNTTSVTFANAVTTPYRYYQIRSVGTVAAGNTAAFNTGTAGIQEISSVIAVTPVYLASAHPKPVICSVDTDGDTIPNHLDLDSDGDGCSDLAESGVSPATDIITPLLTNNAGGSYGIANPNGSQLNPTAADTNNDGLNDSVDADLNSITNYTSTYSNAINAAIASCTLFCYRPAVLSGTVLSTPQGITSLHRAGVDADNWPMVRKGAWTALEAKTKGFVPNRLTLAQINLIPAGDLREGMMVYNISSDCLYINTDGTPTGWKCFNTQACPD</sequence>
<name>A0A381JRI9_9FLAO</name>
<dbReference type="PROSITE" id="PS00018">
    <property type="entry name" value="EF_HAND_1"/>
    <property type="match status" value="1"/>
</dbReference>
<evidence type="ECO:0008006" key="5">
    <source>
        <dbReference type="Google" id="ProtNLM"/>
    </source>
</evidence>
<accession>A0A381JRI9</accession>
<reference evidence="3 4" key="1">
    <citation type="submission" date="2018-06" db="EMBL/GenBank/DDBJ databases">
        <authorList>
            <consortium name="Pathogen Informatics"/>
            <person name="Doyle S."/>
        </authorList>
    </citation>
    <scope>NUCLEOTIDE SEQUENCE [LARGE SCALE GENOMIC DNA]</scope>
    <source>
        <strain evidence="3 4">NCTC13560</strain>
    </source>
</reference>
<evidence type="ECO:0000313" key="4">
    <source>
        <dbReference type="Proteomes" id="UP000255231"/>
    </source>
</evidence>